<evidence type="ECO:0000313" key="3">
    <source>
        <dbReference type="Proteomes" id="UP000502611"/>
    </source>
</evidence>
<protein>
    <submittedName>
        <fullName evidence="2">Uncharacterized protein</fullName>
    </submittedName>
</protein>
<gene>
    <name evidence="2" type="ORF">HH800_07615</name>
</gene>
<dbReference type="RefSeq" id="WP_169860701.1">
    <property type="nucleotide sequence ID" value="NZ_CP053021.1"/>
</dbReference>
<accession>A0A6M4G578</accession>
<evidence type="ECO:0000313" key="2">
    <source>
        <dbReference type="EMBL" id="QJR02080.1"/>
    </source>
</evidence>
<evidence type="ECO:0000256" key="1">
    <source>
        <dbReference type="SAM" id="MobiDB-lite"/>
    </source>
</evidence>
<feature type="compositionally biased region" description="Polar residues" evidence="1">
    <location>
        <begin position="87"/>
        <end position="98"/>
    </location>
</feature>
<sequence>MEITAETTLREVNAFSIATLEALIADIDALRSAAQSATLEQDYPTAQVVGQAMSSIAGVRMQLETRRVTLENKRREWDGEEPVSAAGTFTPTLPVTPA</sequence>
<organism evidence="2 3">
    <name type="scientific">Sphingobium yanoikuyae</name>
    <name type="common">Sphingomonas yanoikuyae</name>
    <dbReference type="NCBI Taxonomy" id="13690"/>
    <lineage>
        <taxon>Bacteria</taxon>
        <taxon>Pseudomonadati</taxon>
        <taxon>Pseudomonadota</taxon>
        <taxon>Alphaproteobacteria</taxon>
        <taxon>Sphingomonadales</taxon>
        <taxon>Sphingomonadaceae</taxon>
        <taxon>Sphingobium</taxon>
    </lineage>
</organism>
<name>A0A6M4G578_SPHYA</name>
<dbReference type="EMBL" id="CP053021">
    <property type="protein sequence ID" value="QJR02080.1"/>
    <property type="molecule type" value="Genomic_DNA"/>
</dbReference>
<feature type="region of interest" description="Disordered" evidence="1">
    <location>
        <begin position="73"/>
        <end position="98"/>
    </location>
</feature>
<dbReference type="Proteomes" id="UP000502611">
    <property type="component" value="Chromosome"/>
</dbReference>
<dbReference type="AlphaFoldDB" id="A0A6M4G578"/>
<reference evidence="2 3" key="1">
    <citation type="submission" date="2020-04" db="EMBL/GenBank/DDBJ databases">
        <title>The Whole Genome Analysis of High salt-tolerant Sphingobium yanoikuyae YC-XJ2 with Aryl organophosphorus flame retardants (aryl-OPFRs)-degrading capacity and characteristics of Related phosphotriesterase.</title>
        <authorList>
            <person name="Li X."/>
        </authorList>
    </citation>
    <scope>NUCLEOTIDE SEQUENCE [LARGE SCALE GENOMIC DNA]</scope>
    <source>
        <strain evidence="2 3">YC-XJ2</strain>
    </source>
</reference>
<proteinExistence type="predicted"/>